<dbReference type="InterPro" id="IPR013783">
    <property type="entry name" value="Ig-like_fold"/>
</dbReference>
<dbReference type="InterPro" id="IPR003961">
    <property type="entry name" value="FN3_dom"/>
</dbReference>
<dbReference type="PROSITE" id="PS50853">
    <property type="entry name" value="FN3"/>
    <property type="match status" value="1"/>
</dbReference>
<name>A0ABR7F563_9FIRM</name>
<dbReference type="SUPFAM" id="SSF49265">
    <property type="entry name" value="Fibronectin type III"/>
    <property type="match status" value="1"/>
</dbReference>
<reference evidence="2 3" key="1">
    <citation type="submission" date="2020-08" db="EMBL/GenBank/DDBJ databases">
        <title>Genome public.</title>
        <authorList>
            <person name="Liu C."/>
            <person name="Sun Q."/>
        </authorList>
    </citation>
    <scope>NUCLEOTIDE SEQUENCE [LARGE SCALE GENOMIC DNA]</scope>
    <source>
        <strain evidence="2 3">BX4</strain>
    </source>
</reference>
<proteinExistence type="predicted"/>
<evidence type="ECO:0000259" key="1">
    <source>
        <dbReference type="PROSITE" id="PS50853"/>
    </source>
</evidence>
<dbReference type="EMBL" id="JACOOZ010000010">
    <property type="protein sequence ID" value="MBC5668758.1"/>
    <property type="molecule type" value="Genomic_DNA"/>
</dbReference>
<evidence type="ECO:0000313" key="3">
    <source>
        <dbReference type="Proteomes" id="UP000597877"/>
    </source>
</evidence>
<comment type="caution">
    <text evidence="2">The sequence shown here is derived from an EMBL/GenBank/DDBJ whole genome shotgun (WGS) entry which is preliminary data.</text>
</comment>
<dbReference type="SMART" id="SM00060">
    <property type="entry name" value="FN3"/>
    <property type="match status" value="1"/>
</dbReference>
<dbReference type="Proteomes" id="UP000597877">
    <property type="component" value="Unassembled WGS sequence"/>
</dbReference>
<dbReference type="RefSeq" id="WP_186840644.1">
    <property type="nucleotide sequence ID" value="NZ_JACOOZ010000010.1"/>
</dbReference>
<protein>
    <submittedName>
        <fullName evidence="2">Fibronectin type III domain-containing protein</fullName>
    </submittedName>
</protein>
<organism evidence="2 3">
    <name type="scientific">Eubacterium segne</name>
    <dbReference type="NCBI Taxonomy" id="2763045"/>
    <lineage>
        <taxon>Bacteria</taxon>
        <taxon>Bacillati</taxon>
        <taxon>Bacillota</taxon>
        <taxon>Clostridia</taxon>
        <taxon>Eubacteriales</taxon>
        <taxon>Eubacteriaceae</taxon>
        <taxon>Eubacterium</taxon>
    </lineage>
</organism>
<dbReference type="CDD" id="cd00063">
    <property type="entry name" value="FN3"/>
    <property type="match status" value="1"/>
</dbReference>
<feature type="domain" description="Fibronectin type-III" evidence="1">
    <location>
        <begin position="405"/>
        <end position="497"/>
    </location>
</feature>
<dbReference type="Pfam" id="PF00041">
    <property type="entry name" value="fn3"/>
    <property type="match status" value="1"/>
</dbReference>
<dbReference type="InterPro" id="IPR036116">
    <property type="entry name" value="FN3_sf"/>
</dbReference>
<evidence type="ECO:0000313" key="2">
    <source>
        <dbReference type="EMBL" id="MBC5668758.1"/>
    </source>
</evidence>
<keyword evidence="3" id="KW-1185">Reference proteome</keyword>
<gene>
    <name evidence="2" type="ORF">H8S00_12350</name>
</gene>
<sequence>MKEKVISLLLSLALLITMMPQMVLGANGPGKGELPSYLRLISEKTDKFIFANFAQAKVEKVNGVTYNEKNNTLTLNNVKMKEYNLVANIMGDDFKINVKGENEVRSIFIWGDGYGGNLTISGDGKLVVNKQKLQETAINMRAEGTKGILTIESTVDMEMYSQKGYPVIETIGASNGDKTKAIAIKGKTSEKVNVKQDKEKHVIPENVKAYDVSEGAWLDKFKKDGKYYGGNAKYDDNMEKTGYYSMYEILENKEIEAGKTYLIAKPIKGQENIKPETKGYETVLDSDGEIDQFKGVVLMDLFSEVYLQMYHSTSDNKDYGVYTVHYIDDDHPDGVIKYTVFKIVDDSILGKAAILVPGKKEILELPKDLQQKIKGEYYSYFYTVNLEKLVLTKGTAPKPAVKKIGQAKISSAKNSKKKTVTLSWKKASNAKKYQIQYSLNKKFSKAKKYKTKTITSSKLKVTVKKLTRKKTYYFRVRGINGKNAGKWSAVKKVKITK</sequence>
<dbReference type="Gene3D" id="2.60.40.10">
    <property type="entry name" value="Immunoglobulins"/>
    <property type="match status" value="1"/>
</dbReference>
<accession>A0ABR7F563</accession>